<accession>A0A3R6VNW7</accession>
<evidence type="ECO:0000256" key="1">
    <source>
        <dbReference type="SAM" id="MobiDB-lite"/>
    </source>
</evidence>
<feature type="compositionally biased region" description="Basic residues" evidence="1">
    <location>
        <begin position="17"/>
        <end position="26"/>
    </location>
</feature>
<proteinExistence type="predicted"/>
<organism evidence="2 3">
    <name type="scientific">Aphanomyces invadans</name>
    <dbReference type="NCBI Taxonomy" id="157072"/>
    <lineage>
        <taxon>Eukaryota</taxon>
        <taxon>Sar</taxon>
        <taxon>Stramenopiles</taxon>
        <taxon>Oomycota</taxon>
        <taxon>Saprolegniomycetes</taxon>
        <taxon>Saprolegniales</taxon>
        <taxon>Verrucalvaceae</taxon>
        <taxon>Aphanomyces</taxon>
    </lineage>
</organism>
<keyword evidence="3" id="KW-1185">Reference proteome</keyword>
<reference evidence="2 3" key="1">
    <citation type="submission" date="2018-08" db="EMBL/GenBank/DDBJ databases">
        <title>Aphanomyces genome sequencing and annotation.</title>
        <authorList>
            <person name="Minardi D."/>
            <person name="Oidtmann B."/>
            <person name="Van Der Giezen M."/>
            <person name="Studholme D.J."/>
        </authorList>
    </citation>
    <scope>NUCLEOTIDE SEQUENCE [LARGE SCALE GENOMIC DNA]</scope>
    <source>
        <strain evidence="2 3">NJM0002</strain>
    </source>
</reference>
<comment type="caution">
    <text evidence="2">The sequence shown here is derived from an EMBL/GenBank/DDBJ whole genome shotgun (WGS) entry which is preliminary data.</text>
</comment>
<dbReference type="EMBL" id="QUSY01003738">
    <property type="protein sequence ID" value="RHY16438.1"/>
    <property type="molecule type" value="Genomic_DNA"/>
</dbReference>
<name>A0A3R6VNW7_9STRA</name>
<dbReference type="AlphaFoldDB" id="A0A3R6VNW7"/>
<gene>
    <name evidence="2" type="ORF">DYB32_010647</name>
</gene>
<sequence>MRNPVKSLVSATEGNKLRKKRQVKAKKTGPLMKVFRRLKEDTSADKVQQDLVDALKRVERISKHLQELFVKEFSHSDPKVVDYN</sequence>
<feature type="region of interest" description="Disordered" evidence="1">
    <location>
        <begin position="1"/>
        <end position="26"/>
    </location>
</feature>
<evidence type="ECO:0000313" key="3">
    <source>
        <dbReference type="Proteomes" id="UP000285060"/>
    </source>
</evidence>
<evidence type="ECO:0000313" key="2">
    <source>
        <dbReference type="EMBL" id="RHY16438.1"/>
    </source>
</evidence>
<dbReference type="Proteomes" id="UP000285060">
    <property type="component" value="Unassembled WGS sequence"/>
</dbReference>
<protein>
    <submittedName>
        <fullName evidence="2">Uncharacterized protein</fullName>
    </submittedName>
</protein>